<organism evidence="1 2">
    <name type="scientific">Candidatus Nitrosocosmicus arcticus</name>
    <dbReference type="NCBI Taxonomy" id="2035267"/>
    <lineage>
        <taxon>Archaea</taxon>
        <taxon>Nitrososphaerota</taxon>
        <taxon>Nitrososphaeria</taxon>
        <taxon>Nitrososphaerales</taxon>
        <taxon>Nitrososphaeraceae</taxon>
        <taxon>Candidatus Nitrosocosmicus</taxon>
    </lineage>
</organism>
<evidence type="ECO:0000313" key="2">
    <source>
        <dbReference type="Proteomes" id="UP000315289"/>
    </source>
</evidence>
<dbReference type="AlphaFoldDB" id="A0A557SRX1"/>
<evidence type="ECO:0000313" key="1">
    <source>
        <dbReference type="EMBL" id="TVP39354.1"/>
    </source>
</evidence>
<comment type="caution">
    <text evidence="1">The sequence shown here is derived from an EMBL/GenBank/DDBJ whole genome shotgun (WGS) entry which is preliminary data.</text>
</comment>
<name>A0A557SRX1_9ARCH</name>
<sequence>MTLRIKCQQCDFNHISNIYRLGDHNFYKNFSNLESCPSCGHVSKSVESEYIIN</sequence>
<protein>
    <submittedName>
        <fullName evidence="1">Uncharacterized protein</fullName>
    </submittedName>
</protein>
<proteinExistence type="predicted"/>
<keyword evidence="2" id="KW-1185">Reference proteome</keyword>
<reference evidence="1 2" key="1">
    <citation type="journal article" date="2019" name="Front. Microbiol.">
        <title>Ammonia Oxidation by the Arctic Terrestrial Thaumarchaeote Candidatus Nitrosocosmicus arcticus Is Stimulated by Increasing Temperatures.</title>
        <authorList>
            <person name="Alves R.J.E."/>
            <person name="Kerou M."/>
            <person name="Zappe A."/>
            <person name="Bittner R."/>
            <person name="Abby S.S."/>
            <person name="Schmidt H.A."/>
            <person name="Pfeifer K."/>
            <person name="Schleper C."/>
        </authorList>
    </citation>
    <scope>NUCLEOTIDE SEQUENCE [LARGE SCALE GENOMIC DNA]</scope>
    <source>
        <strain evidence="1 2">Kfb</strain>
    </source>
</reference>
<accession>A0A557SRX1</accession>
<dbReference type="EMBL" id="VOAH01000016">
    <property type="protein sequence ID" value="TVP39354.1"/>
    <property type="molecule type" value="Genomic_DNA"/>
</dbReference>
<dbReference type="Proteomes" id="UP000315289">
    <property type="component" value="Unassembled WGS sequence"/>
</dbReference>
<gene>
    <name evidence="1" type="ORF">NARC_160068</name>
</gene>